<proteinExistence type="predicted"/>
<feature type="signal peptide" evidence="1">
    <location>
        <begin position="1"/>
        <end position="23"/>
    </location>
</feature>
<dbReference type="SMART" id="SM00675">
    <property type="entry name" value="DM11"/>
    <property type="match status" value="1"/>
</dbReference>
<evidence type="ECO:0000256" key="1">
    <source>
        <dbReference type="SAM" id="SignalP"/>
    </source>
</evidence>
<dbReference type="OrthoDB" id="7975395at2759"/>
<protein>
    <submittedName>
        <fullName evidence="2">Uncharacterized protein</fullName>
    </submittedName>
</protein>
<reference evidence="2 3" key="1">
    <citation type="journal article" date="2007" name="Nature">
        <title>Evolution of genes and genomes on the Drosophila phylogeny.</title>
        <authorList>
            <consortium name="Drosophila 12 Genomes Consortium"/>
            <person name="Clark A.G."/>
            <person name="Eisen M.B."/>
            <person name="Smith D.R."/>
            <person name="Bergman C.M."/>
            <person name="Oliver B."/>
            <person name="Markow T.A."/>
            <person name="Kaufman T.C."/>
            <person name="Kellis M."/>
            <person name="Gelbart W."/>
            <person name="Iyer V.N."/>
            <person name="Pollard D.A."/>
            <person name="Sackton T.B."/>
            <person name="Larracuente A.M."/>
            <person name="Singh N.D."/>
            <person name="Abad J.P."/>
            <person name="Abt D.N."/>
            <person name="Adryan B."/>
            <person name="Aguade M."/>
            <person name="Akashi H."/>
            <person name="Anderson W.W."/>
            <person name="Aquadro C.F."/>
            <person name="Ardell D.H."/>
            <person name="Arguello R."/>
            <person name="Artieri C.G."/>
            <person name="Barbash D.A."/>
            <person name="Barker D."/>
            <person name="Barsanti P."/>
            <person name="Batterham P."/>
            <person name="Batzoglou S."/>
            <person name="Begun D."/>
            <person name="Bhutkar A."/>
            <person name="Blanco E."/>
            <person name="Bosak S.A."/>
            <person name="Bradley R.K."/>
            <person name="Brand A.D."/>
            <person name="Brent M.R."/>
            <person name="Brooks A.N."/>
            <person name="Brown R.H."/>
            <person name="Butlin R.K."/>
            <person name="Caggese C."/>
            <person name="Calvi B.R."/>
            <person name="Bernardo de Carvalho A."/>
            <person name="Caspi A."/>
            <person name="Castrezana S."/>
            <person name="Celniker S.E."/>
            <person name="Chang J.L."/>
            <person name="Chapple C."/>
            <person name="Chatterji S."/>
            <person name="Chinwalla A."/>
            <person name="Civetta A."/>
            <person name="Clifton S.W."/>
            <person name="Comeron J.M."/>
            <person name="Costello J.C."/>
            <person name="Coyne J.A."/>
            <person name="Daub J."/>
            <person name="David R.G."/>
            <person name="Delcher A.L."/>
            <person name="Delehaunty K."/>
            <person name="Do C.B."/>
            <person name="Ebling H."/>
            <person name="Edwards K."/>
            <person name="Eickbush T."/>
            <person name="Evans J.D."/>
            <person name="Filipski A."/>
            <person name="Findeiss S."/>
            <person name="Freyhult E."/>
            <person name="Fulton L."/>
            <person name="Fulton R."/>
            <person name="Garcia A.C."/>
            <person name="Gardiner A."/>
            <person name="Garfield D.A."/>
            <person name="Garvin B.E."/>
            <person name="Gibson G."/>
            <person name="Gilbert D."/>
            <person name="Gnerre S."/>
            <person name="Godfrey J."/>
            <person name="Good R."/>
            <person name="Gotea V."/>
            <person name="Gravely B."/>
            <person name="Greenberg A.J."/>
            <person name="Griffiths-Jones S."/>
            <person name="Gross S."/>
            <person name="Guigo R."/>
            <person name="Gustafson E.A."/>
            <person name="Haerty W."/>
            <person name="Hahn M.W."/>
            <person name="Halligan D.L."/>
            <person name="Halpern A.L."/>
            <person name="Halter G.M."/>
            <person name="Han M.V."/>
            <person name="Heger A."/>
            <person name="Hillier L."/>
            <person name="Hinrichs A.S."/>
            <person name="Holmes I."/>
            <person name="Hoskins R.A."/>
            <person name="Hubisz M.J."/>
            <person name="Hultmark D."/>
            <person name="Huntley M.A."/>
            <person name="Jaffe D.B."/>
            <person name="Jagadeeshan S."/>
            <person name="Jeck W.R."/>
            <person name="Johnson J."/>
            <person name="Jones C.D."/>
            <person name="Jordan W.C."/>
            <person name="Karpen G.H."/>
            <person name="Kataoka E."/>
            <person name="Keightley P.D."/>
            <person name="Kheradpour P."/>
            <person name="Kirkness E.F."/>
            <person name="Koerich L.B."/>
            <person name="Kristiansen K."/>
            <person name="Kudrna D."/>
            <person name="Kulathinal R.J."/>
            <person name="Kumar S."/>
            <person name="Kwok R."/>
            <person name="Lander E."/>
            <person name="Langley C.H."/>
            <person name="Lapoint R."/>
            <person name="Lazzaro B.P."/>
            <person name="Lee S.J."/>
            <person name="Levesque L."/>
            <person name="Li R."/>
            <person name="Lin C.F."/>
            <person name="Lin M.F."/>
            <person name="Lindblad-Toh K."/>
            <person name="Llopart A."/>
            <person name="Long M."/>
            <person name="Low L."/>
            <person name="Lozovsky E."/>
            <person name="Lu J."/>
            <person name="Luo M."/>
            <person name="Machado C.A."/>
            <person name="Makalowski W."/>
            <person name="Marzo M."/>
            <person name="Matsuda M."/>
            <person name="Matzkin L."/>
            <person name="McAllister B."/>
            <person name="McBride C.S."/>
            <person name="McKernan B."/>
            <person name="McKernan K."/>
            <person name="Mendez-Lago M."/>
            <person name="Minx P."/>
            <person name="Mollenhauer M.U."/>
            <person name="Montooth K."/>
            <person name="Mount S.M."/>
            <person name="Mu X."/>
            <person name="Myers E."/>
            <person name="Negre B."/>
            <person name="Newfeld S."/>
            <person name="Nielsen R."/>
            <person name="Noor M.A."/>
            <person name="O'Grady P."/>
            <person name="Pachter L."/>
            <person name="Papaceit M."/>
            <person name="Parisi M.J."/>
            <person name="Parisi M."/>
            <person name="Parts L."/>
            <person name="Pedersen J.S."/>
            <person name="Pesole G."/>
            <person name="Phillippy A.M."/>
            <person name="Ponting C.P."/>
            <person name="Pop M."/>
            <person name="Porcelli D."/>
            <person name="Powell J.R."/>
            <person name="Prohaska S."/>
            <person name="Pruitt K."/>
            <person name="Puig M."/>
            <person name="Quesneville H."/>
            <person name="Ram K.R."/>
            <person name="Rand D."/>
            <person name="Rasmussen M.D."/>
            <person name="Reed L.K."/>
            <person name="Reenan R."/>
            <person name="Reily A."/>
            <person name="Remington K.A."/>
            <person name="Rieger T.T."/>
            <person name="Ritchie M.G."/>
            <person name="Robin C."/>
            <person name="Rogers Y.H."/>
            <person name="Rohde C."/>
            <person name="Rozas J."/>
            <person name="Rubenfield M.J."/>
            <person name="Ruiz A."/>
            <person name="Russo S."/>
            <person name="Salzberg S.L."/>
            <person name="Sanchez-Gracia A."/>
            <person name="Saranga D.J."/>
            <person name="Sato H."/>
            <person name="Schaeffer S.W."/>
            <person name="Schatz M.C."/>
            <person name="Schlenke T."/>
            <person name="Schwartz R."/>
            <person name="Segarra C."/>
            <person name="Singh R.S."/>
            <person name="Sirot L."/>
            <person name="Sirota M."/>
            <person name="Sisneros N.B."/>
            <person name="Smith C.D."/>
            <person name="Smith T.F."/>
            <person name="Spieth J."/>
            <person name="Stage D.E."/>
            <person name="Stark A."/>
            <person name="Stephan W."/>
            <person name="Strausberg R.L."/>
            <person name="Strempel S."/>
            <person name="Sturgill D."/>
            <person name="Sutton G."/>
            <person name="Sutton G.G."/>
            <person name="Tao W."/>
            <person name="Teichmann S."/>
            <person name="Tobari Y.N."/>
            <person name="Tomimura Y."/>
            <person name="Tsolas J.M."/>
            <person name="Valente V.L."/>
            <person name="Venter E."/>
            <person name="Venter J.C."/>
            <person name="Vicario S."/>
            <person name="Vieira F.G."/>
            <person name="Vilella A.J."/>
            <person name="Villasante A."/>
            <person name="Walenz B."/>
            <person name="Wang J."/>
            <person name="Wasserman M."/>
            <person name="Watts T."/>
            <person name="Wilson D."/>
            <person name="Wilson R.K."/>
            <person name="Wing R.A."/>
            <person name="Wolfner M.F."/>
            <person name="Wong A."/>
            <person name="Wong G.K."/>
            <person name="Wu C.I."/>
            <person name="Wu G."/>
            <person name="Yamamoto D."/>
            <person name="Yang H.P."/>
            <person name="Yang S.P."/>
            <person name="Yorke J.A."/>
            <person name="Yoshida K."/>
            <person name="Zdobnov E."/>
            <person name="Zhang P."/>
            <person name="Zhang Y."/>
            <person name="Zimin A.V."/>
            <person name="Baldwin J."/>
            <person name="Abdouelleil A."/>
            <person name="Abdulkadir J."/>
            <person name="Abebe A."/>
            <person name="Abera B."/>
            <person name="Abreu J."/>
            <person name="Acer S.C."/>
            <person name="Aftuck L."/>
            <person name="Alexander A."/>
            <person name="An P."/>
            <person name="Anderson E."/>
            <person name="Anderson S."/>
            <person name="Arachi H."/>
            <person name="Azer M."/>
            <person name="Bachantsang P."/>
            <person name="Barry A."/>
            <person name="Bayul T."/>
            <person name="Berlin A."/>
            <person name="Bessette D."/>
            <person name="Bloom T."/>
            <person name="Blye J."/>
            <person name="Boguslavskiy L."/>
            <person name="Bonnet C."/>
            <person name="Boukhgalter B."/>
            <person name="Bourzgui I."/>
            <person name="Brown A."/>
            <person name="Cahill P."/>
            <person name="Channer S."/>
            <person name="Cheshatsang Y."/>
            <person name="Chuda L."/>
            <person name="Citroen M."/>
            <person name="Collymore A."/>
            <person name="Cooke P."/>
            <person name="Costello M."/>
            <person name="D'Aco K."/>
            <person name="Daza R."/>
            <person name="De Haan G."/>
            <person name="DeGray S."/>
            <person name="DeMaso C."/>
            <person name="Dhargay N."/>
            <person name="Dooley K."/>
            <person name="Dooley E."/>
            <person name="Doricent M."/>
            <person name="Dorje P."/>
            <person name="Dorjee K."/>
            <person name="Dupes A."/>
            <person name="Elong R."/>
            <person name="Falk J."/>
            <person name="Farina A."/>
            <person name="Faro S."/>
            <person name="Ferguson D."/>
            <person name="Fisher S."/>
            <person name="Foley C.D."/>
            <person name="Franke A."/>
            <person name="Friedrich D."/>
            <person name="Gadbois L."/>
            <person name="Gearin G."/>
            <person name="Gearin C.R."/>
            <person name="Giannoukos G."/>
            <person name="Goode T."/>
            <person name="Graham J."/>
            <person name="Grandbois E."/>
            <person name="Grewal S."/>
            <person name="Gyaltsen K."/>
            <person name="Hafez N."/>
            <person name="Hagos B."/>
            <person name="Hall J."/>
            <person name="Henson C."/>
            <person name="Hollinger A."/>
            <person name="Honan T."/>
            <person name="Huard M.D."/>
            <person name="Hughes L."/>
            <person name="Hurhula B."/>
            <person name="Husby M.E."/>
            <person name="Kamat A."/>
            <person name="Kanga B."/>
            <person name="Kashin S."/>
            <person name="Khazanovich D."/>
            <person name="Kisner P."/>
            <person name="Lance K."/>
            <person name="Lara M."/>
            <person name="Lee W."/>
            <person name="Lennon N."/>
            <person name="Letendre F."/>
            <person name="LeVine R."/>
            <person name="Lipovsky A."/>
            <person name="Liu X."/>
            <person name="Liu J."/>
            <person name="Liu S."/>
            <person name="Lokyitsang T."/>
            <person name="Lokyitsang Y."/>
            <person name="Lubonja R."/>
            <person name="Lui A."/>
            <person name="MacDonald P."/>
            <person name="Magnisalis V."/>
            <person name="Maru K."/>
            <person name="Matthews C."/>
            <person name="McCusker W."/>
            <person name="McDonough S."/>
            <person name="Mehta T."/>
            <person name="Meldrim J."/>
            <person name="Meneus L."/>
            <person name="Mihai O."/>
            <person name="Mihalev A."/>
            <person name="Mihova T."/>
            <person name="Mittelman R."/>
            <person name="Mlenga V."/>
            <person name="Montmayeur A."/>
            <person name="Mulrain L."/>
            <person name="Navidi A."/>
            <person name="Naylor J."/>
            <person name="Negash T."/>
            <person name="Nguyen T."/>
            <person name="Nguyen N."/>
            <person name="Nicol R."/>
            <person name="Norbu C."/>
            <person name="Norbu N."/>
            <person name="Novod N."/>
            <person name="O'Neill B."/>
            <person name="Osman S."/>
            <person name="Markiewicz E."/>
            <person name="Oyono O.L."/>
            <person name="Patti C."/>
            <person name="Phunkhang P."/>
            <person name="Pierre F."/>
            <person name="Priest M."/>
            <person name="Raghuraman S."/>
            <person name="Rege F."/>
            <person name="Reyes R."/>
            <person name="Rise C."/>
            <person name="Rogov P."/>
            <person name="Ross K."/>
            <person name="Ryan E."/>
            <person name="Settipalli S."/>
            <person name="Shea T."/>
            <person name="Sherpa N."/>
            <person name="Shi L."/>
            <person name="Shih D."/>
            <person name="Sparrow T."/>
            <person name="Spaulding J."/>
            <person name="Stalker J."/>
            <person name="Stange-Thomann N."/>
            <person name="Stavropoulos S."/>
            <person name="Stone C."/>
            <person name="Strader C."/>
            <person name="Tesfaye S."/>
            <person name="Thomson T."/>
            <person name="Thoulutsang Y."/>
            <person name="Thoulutsang D."/>
            <person name="Topham K."/>
            <person name="Topping I."/>
            <person name="Tsamla T."/>
            <person name="Vassiliev H."/>
            <person name="Vo A."/>
            <person name="Wangchuk T."/>
            <person name="Wangdi T."/>
            <person name="Weiand M."/>
            <person name="Wilkinson J."/>
            <person name="Wilson A."/>
            <person name="Yadav S."/>
            <person name="Young G."/>
            <person name="Yu Q."/>
            <person name="Zembek L."/>
            <person name="Zhong D."/>
            <person name="Zimmer A."/>
            <person name="Zwirko Z."/>
            <person name="Jaffe D.B."/>
            <person name="Alvarez P."/>
            <person name="Brockman W."/>
            <person name="Butler J."/>
            <person name="Chin C."/>
            <person name="Gnerre S."/>
            <person name="Grabherr M."/>
            <person name="Kleber M."/>
            <person name="Mauceli E."/>
            <person name="MacCallum I."/>
        </authorList>
    </citation>
    <scope>NUCLEOTIDE SEQUENCE [LARGE SCALE GENOMIC DNA]</scope>
    <source>
        <strain evidence="2 3">TSC#14021-0224.01</strain>
    </source>
</reference>
<keyword evidence="1" id="KW-0732">Signal</keyword>
<dbReference type="HOGENOM" id="CLU_094350_0_0_1"/>
<evidence type="ECO:0000313" key="2">
    <source>
        <dbReference type="EMBL" id="EDV51937.1"/>
    </source>
</evidence>
<dbReference type="InterPro" id="IPR006601">
    <property type="entry name" value="Uncharacterised_DM11_DROME"/>
</dbReference>
<dbReference type="AlphaFoldDB" id="B3NHS2"/>
<accession>B3NHS2</accession>
<reference evidence="2 3" key="2">
    <citation type="journal article" date="2008" name="Bioinformatics">
        <title>Assembly reconciliation.</title>
        <authorList>
            <person name="Zimin A.V."/>
            <person name="Smith D.R."/>
            <person name="Sutton G."/>
            <person name="Yorke J.A."/>
        </authorList>
    </citation>
    <scope>NUCLEOTIDE SEQUENCE [LARGE SCALE GENOMIC DNA]</scope>
    <source>
        <strain evidence="2 3">TSC#14021-0224.01</strain>
    </source>
</reference>
<dbReference type="PhylomeDB" id="B3NHS2"/>
<name>B3NHS2_DROER</name>
<evidence type="ECO:0000313" key="3">
    <source>
        <dbReference type="Proteomes" id="UP000008711"/>
    </source>
</evidence>
<keyword evidence="3" id="KW-1185">Reference proteome</keyword>
<sequence>MALQFSVLWQLVIFLSAAQHSLGAKFEYVLEDESIFSECLDPPPGYANISGLVDFSNVNLEMGPDGVHVRGYVTSTWDIQPKDRVEGQLHLLRFERGSWQPTILNMSSKDFCKRFLDPNQYWYDMFTRHIINQNDAQEKCMNYKGTVFYLEPYTFKMIFSNGSPLPPGRNRMVLHLVAVDENNVPRPNGICFEIKGDFYKME</sequence>
<organism evidence="2 3">
    <name type="scientific">Drosophila erecta</name>
    <name type="common">Fruit fly</name>
    <dbReference type="NCBI Taxonomy" id="7220"/>
    <lineage>
        <taxon>Eukaryota</taxon>
        <taxon>Metazoa</taxon>
        <taxon>Ecdysozoa</taxon>
        <taxon>Arthropoda</taxon>
        <taxon>Hexapoda</taxon>
        <taxon>Insecta</taxon>
        <taxon>Pterygota</taxon>
        <taxon>Neoptera</taxon>
        <taxon>Endopterygota</taxon>
        <taxon>Diptera</taxon>
        <taxon>Brachycera</taxon>
        <taxon>Muscomorpha</taxon>
        <taxon>Ephydroidea</taxon>
        <taxon>Drosophilidae</taxon>
        <taxon>Drosophila</taxon>
        <taxon>Sophophora</taxon>
    </lineage>
</organism>
<feature type="chain" id="PRO_5002794787" evidence="1">
    <location>
        <begin position="24"/>
        <end position="202"/>
    </location>
</feature>
<dbReference type="Proteomes" id="UP000008711">
    <property type="component" value="Unassembled WGS sequence"/>
</dbReference>
<gene>
    <name evidence="2" type="primary">Dere\GG15791</name>
    <name evidence="2" type="synonym">dere_GLEANR_15834</name>
    <name evidence="2" type="synonym">GG15791</name>
    <name evidence="2" type="ORF">Dere_GG15791</name>
</gene>
<dbReference type="EMBL" id="CH954178">
    <property type="protein sequence ID" value="EDV51937.1"/>
    <property type="molecule type" value="Genomic_DNA"/>
</dbReference>
<dbReference type="GO" id="GO:0043695">
    <property type="term" value="P:detection of pheromone"/>
    <property type="evidence" value="ECO:0007669"/>
    <property type="project" value="EnsemblMetazoa"/>
</dbReference>
<dbReference type="KEGG" id="der:6546216"/>
<dbReference type="OMA" id="MGPEGVH"/>